<keyword evidence="2" id="KW-0805">Transcription regulation</keyword>
<feature type="domain" description="HTH lysR-type" evidence="5">
    <location>
        <begin position="1"/>
        <end position="58"/>
    </location>
</feature>
<dbReference type="PANTHER" id="PTHR30346:SF28">
    <property type="entry name" value="HTH-TYPE TRANSCRIPTIONAL REGULATOR CYNR"/>
    <property type="match status" value="1"/>
</dbReference>
<dbReference type="SUPFAM" id="SSF46785">
    <property type="entry name" value="Winged helix' DNA-binding domain"/>
    <property type="match status" value="1"/>
</dbReference>
<dbReference type="EMBL" id="BAABIM010000003">
    <property type="protein sequence ID" value="GAA4691851.1"/>
    <property type="molecule type" value="Genomic_DNA"/>
</dbReference>
<dbReference type="PANTHER" id="PTHR30346">
    <property type="entry name" value="TRANSCRIPTIONAL DUAL REGULATOR HCAR-RELATED"/>
    <property type="match status" value="1"/>
</dbReference>
<dbReference type="Pfam" id="PF03466">
    <property type="entry name" value="LysR_substrate"/>
    <property type="match status" value="1"/>
</dbReference>
<keyword evidence="4" id="KW-0804">Transcription</keyword>
<name>A0ABP8WLE2_9ACTN</name>
<evidence type="ECO:0000256" key="1">
    <source>
        <dbReference type="ARBA" id="ARBA00009437"/>
    </source>
</evidence>
<evidence type="ECO:0000259" key="5">
    <source>
        <dbReference type="PROSITE" id="PS50931"/>
    </source>
</evidence>
<gene>
    <name evidence="6" type="ORF">GCM10023226_32220</name>
</gene>
<dbReference type="PRINTS" id="PR00039">
    <property type="entry name" value="HTHLYSR"/>
</dbReference>
<dbReference type="RefSeq" id="WP_345267697.1">
    <property type="nucleotide sequence ID" value="NZ_BAABIM010000003.1"/>
</dbReference>
<dbReference type="Pfam" id="PF00126">
    <property type="entry name" value="HTH_1"/>
    <property type="match status" value="1"/>
</dbReference>
<dbReference type="Gene3D" id="1.10.10.10">
    <property type="entry name" value="Winged helix-like DNA-binding domain superfamily/Winged helix DNA-binding domain"/>
    <property type="match status" value="1"/>
</dbReference>
<dbReference type="PROSITE" id="PS50931">
    <property type="entry name" value="HTH_LYSR"/>
    <property type="match status" value="1"/>
</dbReference>
<dbReference type="InterPro" id="IPR036390">
    <property type="entry name" value="WH_DNA-bd_sf"/>
</dbReference>
<dbReference type="InterPro" id="IPR000847">
    <property type="entry name" value="LysR_HTH_N"/>
</dbReference>
<protein>
    <submittedName>
        <fullName evidence="6">LysR family transcriptional regulator</fullName>
    </submittedName>
</protein>
<reference evidence="7" key="1">
    <citation type="journal article" date="2019" name="Int. J. Syst. Evol. Microbiol.">
        <title>The Global Catalogue of Microorganisms (GCM) 10K type strain sequencing project: providing services to taxonomists for standard genome sequencing and annotation.</title>
        <authorList>
            <consortium name="The Broad Institute Genomics Platform"/>
            <consortium name="The Broad Institute Genome Sequencing Center for Infectious Disease"/>
            <person name="Wu L."/>
            <person name="Ma J."/>
        </authorList>
    </citation>
    <scope>NUCLEOTIDE SEQUENCE [LARGE SCALE GENOMIC DNA]</scope>
    <source>
        <strain evidence="7">JCM 18127</strain>
    </source>
</reference>
<keyword evidence="3" id="KW-0238">DNA-binding</keyword>
<evidence type="ECO:0000313" key="7">
    <source>
        <dbReference type="Proteomes" id="UP001500621"/>
    </source>
</evidence>
<sequence>MNIRDLEWLRQLVDVGHVTEAAALLGTTQPTLSRAVARMEAELGVELLVRTATGVHATPAGRLAAEAAEELVERYRRLTDDLAALLDPETGTVRLAFLDSLATSLVPGLLREVHARAPRLRVLLRQEPAHVILADLEAGAVDVAITSFGVGAPLVWHPLQRERLVVVVPPRHPLAGRARVRLAELADEELVTTPRGYGHRHLVDDLLTAAGVRPPVSFESQDLATIEGLVAAGLGVAVVPEAFAGQSGSVGLAIGDRGASRSVGLAWHGGRSLSPAATRFLAVARRETPTVGG</sequence>
<dbReference type="InterPro" id="IPR005119">
    <property type="entry name" value="LysR_subst-bd"/>
</dbReference>
<keyword evidence="7" id="KW-1185">Reference proteome</keyword>
<proteinExistence type="inferred from homology"/>
<evidence type="ECO:0000313" key="6">
    <source>
        <dbReference type="EMBL" id="GAA4691851.1"/>
    </source>
</evidence>
<evidence type="ECO:0000256" key="3">
    <source>
        <dbReference type="ARBA" id="ARBA00023125"/>
    </source>
</evidence>
<comment type="caution">
    <text evidence="6">The sequence shown here is derived from an EMBL/GenBank/DDBJ whole genome shotgun (WGS) entry which is preliminary data.</text>
</comment>
<dbReference type="InterPro" id="IPR036388">
    <property type="entry name" value="WH-like_DNA-bd_sf"/>
</dbReference>
<evidence type="ECO:0000256" key="2">
    <source>
        <dbReference type="ARBA" id="ARBA00023015"/>
    </source>
</evidence>
<comment type="similarity">
    <text evidence="1">Belongs to the LysR transcriptional regulatory family.</text>
</comment>
<dbReference type="Gene3D" id="3.40.190.290">
    <property type="match status" value="1"/>
</dbReference>
<dbReference type="SUPFAM" id="SSF53850">
    <property type="entry name" value="Periplasmic binding protein-like II"/>
    <property type="match status" value="1"/>
</dbReference>
<organism evidence="6 7">
    <name type="scientific">Nocardioides nanhaiensis</name>
    <dbReference type="NCBI Taxonomy" id="1476871"/>
    <lineage>
        <taxon>Bacteria</taxon>
        <taxon>Bacillati</taxon>
        <taxon>Actinomycetota</taxon>
        <taxon>Actinomycetes</taxon>
        <taxon>Propionibacteriales</taxon>
        <taxon>Nocardioidaceae</taxon>
        <taxon>Nocardioides</taxon>
    </lineage>
</organism>
<evidence type="ECO:0000256" key="4">
    <source>
        <dbReference type="ARBA" id="ARBA00023163"/>
    </source>
</evidence>
<accession>A0ABP8WLE2</accession>
<dbReference type="Proteomes" id="UP001500621">
    <property type="component" value="Unassembled WGS sequence"/>
</dbReference>